<gene>
    <name evidence="3" type="ORF">ACFORL_07765</name>
</gene>
<keyword evidence="1" id="KW-0472">Membrane</keyword>
<protein>
    <submittedName>
        <fullName evidence="3">MlaD family protein</fullName>
    </submittedName>
</protein>
<dbReference type="Pfam" id="PF02470">
    <property type="entry name" value="MlaD"/>
    <property type="match status" value="1"/>
</dbReference>
<dbReference type="Proteomes" id="UP001595758">
    <property type="component" value="Unassembled WGS sequence"/>
</dbReference>
<reference evidence="4" key="1">
    <citation type="journal article" date="2019" name="Int. J. Syst. Evol. Microbiol.">
        <title>The Global Catalogue of Microorganisms (GCM) 10K type strain sequencing project: providing services to taxonomists for standard genome sequencing and annotation.</title>
        <authorList>
            <consortium name="The Broad Institute Genomics Platform"/>
            <consortium name="The Broad Institute Genome Sequencing Center for Infectious Disease"/>
            <person name="Wu L."/>
            <person name="Ma J."/>
        </authorList>
    </citation>
    <scope>NUCLEOTIDE SEQUENCE [LARGE SCALE GENOMIC DNA]</scope>
    <source>
        <strain evidence="4">CCUG 59858</strain>
    </source>
</reference>
<evidence type="ECO:0000256" key="1">
    <source>
        <dbReference type="SAM" id="Phobius"/>
    </source>
</evidence>
<evidence type="ECO:0000313" key="4">
    <source>
        <dbReference type="Proteomes" id="UP001595758"/>
    </source>
</evidence>
<feature type="domain" description="Mce/MlaD" evidence="2">
    <location>
        <begin position="39"/>
        <end position="129"/>
    </location>
</feature>
<dbReference type="EMBL" id="JBHSAB010000016">
    <property type="protein sequence ID" value="MFC3908968.1"/>
    <property type="molecule type" value="Genomic_DNA"/>
</dbReference>
<keyword evidence="1" id="KW-1133">Transmembrane helix</keyword>
<accession>A0ABV8CFA2</accession>
<keyword evidence="1" id="KW-0812">Transmembrane</keyword>
<dbReference type="InterPro" id="IPR052336">
    <property type="entry name" value="MlaD_Phospholipid_Transporter"/>
</dbReference>
<name>A0ABV8CFA2_9GAMM</name>
<keyword evidence="4" id="KW-1185">Reference proteome</keyword>
<evidence type="ECO:0000259" key="2">
    <source>
        <dbReference type="Pfam" id="PF02470"/>
    </source>
</evidence>
<dbReference type="RefSeq" id="WP_382342746.1">
    <property type="nucleotide sequence ID" value="NZ_JBHSAB010000016.1"/>
</dbReference>
<sequence>MQKDNLYIGIGIFVFGAALLGIAGAFFIYSQYLHAKVETYVMLFQGSLNGLDVTSPITYRGVKIGEVKRVELTTNKKMNVSIPVYVEFFVEKTFEQHDDPIKILIDSGIVASITAPNILTGTASIELVPAEKKQTPVKIKTFRGVNMFPTETAIGDDMTATDTLKAARKTLNDISALLRSKDFKDTITSFREMANSIDHLANSIDHQMPGSLIYFNESMKELSKAAYSTRSLADYLLRHPEALLRGR</sequence>
<organism evidence="3 4">
    <name type="scientific">Legionella dresdenensis</name>
    <dbReference type="NCBI Taxonomy" id="450200"/>
    <lineage>
        <taxon>Bacteria</taxon>
        <taxon>Pseudomonadati</taxon>
        <taxon>Pseudomonadota</taxon>
        <taxon>Gammaproteobacteria</taxon>
        <taxon>Legionellales</taxon>
        <taxon>Legionellaceae</taxon>
        <taxon>Legionella</taxon>
    </lineage>
</organism>
<dbReference type="PANTHER" id="PTHR33371">
    <property type="entry name" value="INTERMEMBRANE PHOSPHOLIPID TRANSPORT SYSTEM BINDING PROTEIN MLAD-RELATED"/>
    <property type="match status" value="1"/>
</dbReference>
<proteinExistence type="predicted"/>
<feature type="transmembrane region" description="Helical" evidence="1">
    <location>
        <begin position="6"/>
        <end position="29"/>
    </location>
</feature>
<evidence type="ECO:0000313" key="3">
    <source>
        <dbReference type="EMBL" id="MFC3908968.1"/>
    </source>
</evidence>
<comment type="caution">
    <text evidence="3">The sequence shown here is derived from an EMBL/GenBank/DDBJ whole genome shotgun (WGS) entry which is preliminary data.</text>
</comment>
<dbReference type="PANTHER" id="PTHR33371:SF4">
    <property type="entry name" value="INTERMEMBRANE PHOSPHOLIPID TRANSPORT SYSTEM BINDING PROTEIN MLAD"/>
    <property type="match status" value="1"/>
</dbReference>
<dbReference type="InterPro" id="IPR003399">
    <property type="entry name" value="Mce/MlaD"/>
</dbReference>